<comment type="caution">
    <text evidence="4">The sequence shown here is derived from an EMBL/GenBank/DDBJ whole genome shotgun (WGS) entry which is preliminary data.</text>
</comment>
<dbReference type="InterPro" id="IPR032675">
    <property type="entry name" value="LRR_dom_sf"/>
</dbReference>
<gene>
    <name evidence="4" type="ORF">QR98_0059620</name>
</gene>
<dbReference type="AlphaFoldDB" id="A0A132A940"/>
<protein>
    <submittedName>
        <fullName evidence="4">Uncharacterized protein</fullName>
    </submittedName>
</protein>
<dbReference type="OrthoDB" id="6343311at2759"/>
<organism evidence="4 5">
    <name type="scientific">Sarcoptes scabiei</name>
    <name type="common">Itch mite</name>
    <name type="synonym">Acarus scabiei</name>
    <dbReference type="NCBI Taxonomy" id="52283"/>
    <lineage>
        <taxon>Eukaryota</taxon>
        <taxon>Metazoa</taxon>
        <taxon>Ecdysozoa</taxon>
        <taxon>Arthropoda</taxon>
        <taxon>Chelicerata</taxon>
        <taxon>Arachnida</taxon>
        <taxon>Acari</taxon>
        <taxon>Acariformes</taxon>
        <taxon>Sarcoptiformes</taxon>
        <taxon>Astigmata</taxon>
        <taxon>Psoroptidia</taxon>
        <taxon>Sarcoptoidea</taxon>
        <taxon>Sarcoptidae</taxon>
        <taxon>Sarcoptinae</taxon>
        <taxon>Sarcoptes</taxon>
    </lineage>
</organism>
<name>A0A132A940_SARSC</name>
<dbReference type="GO" id="GO:0005886">
    <property type="term" value="C:plasma membrane"/>
    <property type="evidence" value="ECO:0007669"/>
    <property type="project" value="TreeGrafter"/>
</dbReference>
<dbReference type="Proteomes" id="UP000616769">
    <property type="component" value="Unassembled WGS sequence"/>
</dbReference>
<dbReference type="SUPFAM" id="SSF52058">
    <property type="entry name" value="L domain-like"/>
    <property type="match status" value="2"/>
</dbReference>
<dbReference type="Gene3D" id="3.80.10.10">
    <property type="entry name" value="Ribonuclease Inhibitor"/>
    <property type="match status" value="2"/>
</dbReference>
<evidence type="ECO:0000256" key="3">
    <source>
        <dbReference type="ARBA" id="ARBA00022737"/>
    </source>
</evidence>
<evidence type="ECO:0000256" key="2">
    <source>
        <dbReference type="ARBA" id="ARBA00022729"/>
    </source>
</evidence>
<reference evidence="4 5" key="1">
    <citation type="journal article" date="2015" name="Parasit. Vectors">
        <title>Draft genome of the scabies mite.</title>
        <authorList>
            <person name="Rider S.D.Jr."/>
            <person name="Morgan M.S."/>
            <person name="Arlian L.G."/>
        </authorList>
    </citation>
    <scope>NUCLEOTIDE SEQUENCE [LARGE SCALE GENOMIC DNA]</scope>
    <source>
        <strain evidence="4">Arlian Lab</strain>
    </source>
</reference>
<keyword evidence="1" id="KW-0433">Leucine-rich repeat</keyword>
<accession>A0A132A940</accession>
<evidence type="ECO:0000313" key="5">
    <source>
        <dbReference type="Proteomes" id="UP000616769"/>
    </source>
</evidence>
<dbReference type="InterPro" id="IPR001611">
    <property type="entry name" value="Leu-rich_rpt"/>
</dbReference>
<keyword evidence="2" id="KW-0732">Signal</keyword>
<evidence type="ECO:0000256" key="1">
    <source>
        <dbReference type="ARBA" id="ARBA00022614"/>
    </source>
</evidence>
<dbReference type="PANTHER" id="PTHR24369:SF210">
    <property type="entry name" value="CHAOPTIN-RELATED"/>
    <property type="match status" value="1"/>
</dbReference>
<dbReference type="PROSITE" id="PS51450">
    <property type="entry name" value="LRR"/>
    <property type="match status" value="1"/>
</dbReference>
<sequence>MNRFHQLTYLNLTSNQLRDFNFPPIDINFRESSQLAIVDLSHNHIENVNLHSFRSLLSIDLSNNSLTTLSKESLPEKFVEQFEKIKKIDHRNILDLNIGNNPWNCDEKIDWLINSITDIVEINGNSYFHEPDDNRFGHSQRKLELFQTNEPECNLPLRGKYFPFSVWKSIKETLLCEQCDCSLMRQYARIGFRYVTVNCSNRNLFSVPTKLPKNTKILDLSNNQIRNLSALSKSHGQSPKWRHVSQIILSNNSLEALDGLDFIRSIVYLDISGNLLTEIPYYIINKVLSDKIDKFRMGLNPYVCDCNTVKMQKWMQNNYRIILDIKHVRCGNLRDELSQNESHNPIVVQAQQSEFLGREILHINAAHLCPSGDHLDALDILNIVLLISIVLLLLKVLYDFCWQKRTEL</sequence>
<proteinExistence type="predicted"/>
<dbReference type="PANTHER" id="PTHR24369">
    <property type="entry name" value="ANTIGEN BSP, PUTATIVE-RELATED"/>
    <property type="match status" value="1"/>
</dbReference>
<dbReference type="EMBL" id="JXLN01011586">
    <property type="protein sequence ID" value="KPM07468.1"/>
    <property type="molecule type" value="Genomic_DNA"/>
</dbReference>
<keyword evidence="3" id="KW-0677">Repeat</keyword>
<evidence type="ECO:0000313" key="4">
    <source>
        <dbReference type="EMBL" id="KPM07468.1"/>
    </source>
</evidence>
<dbReference type="InterPro" id="IPR050541">
    <property type="entry name" value="LRR_TM_domain-containing"/>
</dbReference>
<dbReference type="VEuPathDB" id="VectorBase:SSCA005584"/>